<dbReference type="AlphaFoldDB" id="I5C895"/>
<proteinExistence type="predicted"/>
<dbReference type="PATRIC" id="fig|1189621.3.peg.923"/>
<dbReference type="RefSeq" id="WP_009053690.1">
    <property type="nucleotide sequence ID" value="NZ_AJYA01000009.1"/>
</dbReference>
<reference evidence="1 2" key="1">
    <citation type="submission" date="2012-05" db="EMBL/GenBank/DDBJ databases">
        <title>Genome sequence of Nitritalea halalkaliphila LW7.</title>
        <authorList>
            <person name="Jangir P.K."/>
            <person name="Singh A."/>
            <person name="Shivaji S."/>
            <person name="Sharma R."/>
        </authorList>
    </citation>
    <scope>NUCLEOTIDE SEQUENCE [LARGE SCALE GENOMIC DNA]</scope>
    <source>
        <strain evidence="1 2">LW7</strain>
    </source>
</reference>
<evidence type="ECO:0000313" key="1">
    <source>
        <dbReference type="EMBL" id="EIM78047.1"/>
    </source>
</evidence>
<gene>
    <name evidence="1" type="ORF">A3SI_04452</name>
</gene>
<dbReference type="Proteomes" id="UP000005551">
    <property type="component" value="Unassembled WGS sequence"/>
</dbReference>
<accession>I5C895</accession>
<comment type="caution">
    <text evidence="1">The sequence shown here is derived from an EMBL/GenBank/DDBJ whole genome shotgun (WGS) entry which is preliminary data.</text>
</comment>
<dbReference type="EMBL" id="AJYA01000009">
    <property type="protein sequence ID" value="EIM78047.1"/>
    <property type="molecule type" value="Genomic_DNA"/>
</dbReference>
<organism evidence="1 2">
    <name type="scientific">Nitritalea halalkaliphila LW7</name>
    <dbReference type="NCBI Taxonomy" id="1189621"/>
    <lineage>
        <taxon>Bacteria</taxon>
        <taxon>Pseudomonadati</taxon>
        <taxon>Bacteroidota</taxon>
        <taxon>Cytophagia</taxon>
        <taxon>Cytophagales</taxon>
        <taxon>Cyclobacteriaceae</taxon>
        <taxon>Nitritalea</taxon>
    </lineage>
</organism>
<sequence>MAIALDNLRVGRCYSFKNYGENRRLRVLARISREDFEVEDLDTTEKYTLEELLRYGKGKDYALFELDEHDD</sequence>
<protein>
    <submittedName>
        <fullName evidence="1">Uncharacterized protein</fullName>
    </submittedName>
</protein>
<name>I5C895_9BACT</name>
<dbReference type="STRING" id="1189621.A3SI_04452"/>
<keyword evidence="2" id="KW-1185">Reference proteome</keyword>
<dbReference type="OrthoDB" id="853687at2"/>
<evidence type="ECO:0000313" key="2">
    <source>
        <dbReference type="Proteomes" id="UP000005551"/>
    </source>
</evidence>